<dbReference type="EMBL" id="JADJMH010000012">
    <property type="protein sequence ID" value="MBK7675483.1"/>
    <property type="molecule type" value="Genomic_DNA"/>
</dbReference>
<feature type="signal peptide" evidence="1">
    <location>
        <begin position="1"/>
        <end position="29"/>
    </location>
</feature>
<reference evidence="2 3" key="1">
    <citation type="submission" date="2020-10" db="EMBL/GenBank/DDBJ databases">
        <title>Connecting structure to function with the recovery of over 1000 high-quality activated sludge metagenome-assembled genomes encoding full-length rRNA genes using long-read sequencing.</title>
        <authorList>
            <person name="Singleton C.M."/>
            <person name="Petriglieri F."/>
            <person name="Kristensen J.M."/>
            <person name="Kirkegaard R.H."/>
            <person name="Michaelsen T.Y."/>
            <person name="Andersen M.H."/>
            <person name="Karst S.M."/>
            <person name="Dueholm M.S."/>
            <person name="Nielsen P.H."/>
            <person name="Albertsen M."/>
        </authorList>
    </citation>
    <scope>NUCLEOTIDE SEQUENCE [LARGE SCALE GENOMIC DNA]</scope>
    <source>
        <strain evidence="2">EsbW_18-Q3-R4-48_BATAC.285</strain>
    </source>
</reference>
<protein>
    <recommendedName>
        <fullName evidence="4">Outer membrane protein beta-barrel domain-containing protein</fullName>
    </recommendedName>
</protein>
<sequence length="286" mass="30951">METGKLFRHRVAGVMFGALSLAAVAPAAAADDLVGASRFDGQWHFSLTPYAWLPTIYNTASFNGPFGISGGVDSAMHTTPNDYLDDLSFAFMIAGEARKGDWSVFTDYIYMKLKAQDTGVRTVRGPGGAALPVADLGATMDLKSDVWTLAGSYTAWRRGASHLDVFAGTRYLYMNQTLDWSISGAAGLLPGRQRTLSASMNKWDVIAGVKGEVSLSDDDRVFMPYYLDMGSGSDNTTWQAMIALGYRYGWGDVTLALRNLSYDFTGRGAGIDTRFTGLALGATFHF</sequence>
<evidence type="ECO:0000313" key="3">
    <source>
        <dbReference type="Proteomes" id="UP000697998"/>
    </source>
</evidence>
<name>A0A935PY30_9PROT</name>
<keyword evidence="1" id="KW-0732">Signal</keyword>
<dbReference type="AlphaFoldDB" id="A0A935PY30"/>
<organism evidence="2 3">
    <name type="scientific">Candidatus Accumulibacter proximus</name>
    <dbReference type="NCBI Taxonomy" id="2954385"/>
    <lineage>
        <taxon>Bacteria</taxon>
        <taxon>Pseudomonadati</taxon>
        <taxon>Pseudomonadota</taxon>
        <taxon>Betaproteobacteria</taxon>
        <taxon>Candidatus Accumulibacter</taxon>
    </lineage>
</organism>
<evidence type="ECO:0008006" key="4">
    <source>
        <dbReference type="Google" id="ProtNLM"/>
    </source>
</evidence>
<comment type="caution">
    <text evidence="2">The sequence shown here is derived from an EMBL/GenBank/DDBJ whole genome shotgun (WGS) entry which is preliminary data.</text>
</comment>
<evidence type="ECO:0000313" key="2">
    <source>
        <dbReference type="EMBL" id="MBK7675483.1"/>
    </source>
</evidence>
<dbReference type="Proteomes" id="UP000697998">
    <property type="component" value="Unassembled WGS sequence"/>
</dbReference>
<feature type="chain" id="PRO_5036885214" description="Outer membrane protein beta-barrel domain-containing protein" evidence="1">
    <location>
        <begin position="30"/>
        <end position="286"/>
    </location>
</feature>
<evidence type="ECO:0000256" key="1">
    <source>
        <dbReference type="SAM" id="SignalP"/>
    </source>
</evidence>
<proteinExistence type="predicted"/>
<gene>
    <name evidence="2" type="ORF">IPJ27_12430</name>
</gene>
<accession>A0A935PY30</accession>